<dbReference type="InterPro" id="IPR008332">
    <property type="entry name" value="MethylG_MeTrfase_N"/>
</dbReference>
<dbReference type="InterPro" id="IPR036388">
    <property type="entry name" value="WH-like_DNA-bd_sf"/>
</dbReference>
<dbReference type="Pfam" id="PF01035">
    <property type="entry name" value="DNA_binding_1"/>
    <property type="match status" value="1"/>
</dbReference>
<dbReference type="InterPro" id="IPR036631">
    <property type="entry name" value="MGMT_N_sf"/>
</dbReference>
<evidence type="ECO:0000259" key="3">
    <source>
        <dbReference type="Pfam" id="PF02870"/>
    </source>
</evidence>
<keyword evidence="1" id="KW-0227">DNA damage</keyword>
<dbReference type="Gene3D" id="1.10.10.10">
    <property type="entry name" value="Winged helix-like DNA-binding domain superfamily/Winged helix DNA-binding domain"/>
    <property type="match status" value="1"/>
</dbReference>
<evidence type="ECO:0000313" key="4">
    <source>
        <dbReference type="EMBL" id="WCG37241.1"/>
    </source>
</evidence>
<protein>
    <submittedName>
        <fullName evidence="4">Methylated-DNA--[protein]-cysteine S-methyltransferase</fullName>
    </submittedName>
</protein>
<dbReference type="PANTHER" id="PTHR10815:SF5">
    <property type="entry name" value="METHYLATED-DNA--PROTEIN-CYSTEINE METHYLTRANSFERASE"/>
    <property type="match status" value="1"/>
</dbReference>
<evidence type="ECO:0000313" key="5">
    <source>
        <dbReference type="Proteomes" id="UP001179483"/>
    </source>
</evidence>
<dbReference type="SUPFAM" id="SSF53155">
    <property type="entry name" value="Methylated DNA-protein cysteine methyltransferase domain"/>
    <property type="match status" value="1"/>
</dbReference>
<dbReference type="Gene3D" id="3.30.160.70">
    <property type="entry name" value="Methylated DNA-protein cysteine methyltransferase domain"/>
    <property type="match status" value="1"/>
</dbReference>
<dbReference type="InterPro" id="IPR036217">
    <property type="entry name" value="MethylDNA_cys_MeTrfase_DNAb"/>
</dbReference>
<evidence type="ECO:0000259" key="2">
    <source>
        <dbReference type="Pfam" id="PF01035"/>
    </source>
</evidence>
<dbReference type="CDD" id="cd06445">
    <property type="entry name" value="ATase"/>
    <property type="match status" value="1"/>
</dbReference>
<dbReference type="EMBL" id="CP116590">
    <property type="protein sequence ID" value="WCG37241.1"/>
    <property type="molecule type" value="Genomic_DNA"/>
</dbReference>
<dbReference type="NCBIfam" id="TIGR00589">
    <property type="entry name" value="ogt"/>
    <property type="match status" value="1"/>
</dbReference>
<sequence>MLYKYPYKSELGIITLLANDHGLLGTWFENQAIYGGLFDLDNVLSGSDHQSTIIDQAIKWLDAYFAKQYLETVDFQLMPQGTAFQQDVWSELQKIPYGETITLDELGERIKARQTKGQGTVNAIIGAINSNPIAIMIPSHRILISSDQLGDHLATNYLGQLLREFESS</sequence>
<evidence type="ECO:0000256" key="1">
    <source>
        <dbReference type="ARBA" id="ARBA00022763"/>
    </source>
</evidence>
<proteinExistence type="predicted"/>
<dbReference type="AlphaFoldDB" id="A0AAE9XI38"/>
<dbReference type="InterPro" id="IPR014048">
    <property type="entry name" value="MethylDNA_cys_MeTrfase_DNA-bd"/>
</dbReference>
<gene>
    <name evidence="4" type="ORF">PML80_06845</name>
</gene>
<dbReference type="SUPFAM" id="SSF46767">
    <property type="entry name" value="Methylated DNA-protein cysteine methyltransferase, C-terminal domain"/>
    <property type="match status" value="1"/>
</dbReference>
<organism evidence="4 5">
    <name type="scientific">Aerococcus urinaeequi</name>
    <dbReference type="NCBI Taxonomy" id="51665"/>
    <lineage>
        <taxon>Bacteria</taxon>
        <taxon>Bacillati</taxon>
        <taxon>Bacillota</taxon>
        <taxon>Bacilli</taxon>
        <taxon>Lactobacillales</taxon>
        <taxon>Aerococcaceae</taxon>
        <taxon>Aerococcus</taxon>
    </lineage>
</organism>
<dbReference type="Pfam" id="PF02870">
    <property type="entry name" value="Methyltransf_1N"/>
    <property type="match status" value="1"/>
</dbReference>
<reference evidence="4" key="1">
    <citation type="submission" date="2023-01" db="EMBL/GenBank/DDBJ databases">
        <title>Oxazolidinone resistance genes in florfenicol resistant enterococci from beef cattle and veal calves at slaughter.</title>
        <authorList>
            <person name="Biggel M."/>
        </authorList>
    </citation>
    <scope>NUCLEOTIDE SEQUENCE</scope>
    <source>
        <strain evidence="4">K79-1</strain>
    </source>
</reference>
<feature type="domain" description="Methylguanine DNA methyltransferase ribonuclease-like" evidence="3">
    <location>
        <begin position="3"/>
        <end position="75"/>
    </location>
</feature>
<dbReference type="PANTHER" id="PTHR10815">
    <property type="entry name" value="METHYLATED-DNA--PROTEIN-CYSTEINE METHYLTRANSFERASE"/>
    <property type="match status" value="1"/>
</dbReference>
<dbReference type="GO" id="GO:0006281">
    <property type="term" value="P:DNA repair"/>
    <property type="evidence" value="ECO:0007669"/>
    <property type="project" value="InterPro"/>
</dbReference>
<feature type="domain" description="Methylated-DNA-[protein]-cysteine S-methyltransferase DNA binding" evidence="2">
    <location>
        <begin position="83"/>
        <end position="152"/>
    </location>
</feature>
<dbReference type="RefSeq" id="WP_271735534.1">
    <property type="nucleotide sequence ID" value="NZ_CP116590.1"/>
</dbReference>
<name>A0AAE9XI38_9LACT</name>
<dbReference type="Proteomes" id="UP001179483">
    <property type="component" value="Chromosome"/>
</dbReference>
<accession>A0AAE9XI38</accession>
<dbReference type="GO" id="GO:0003908">
    <property type="term" value="F:methylated-DNA-[protein]-cysteine S-methyltransferase activity"/>
    <property type="evidence" value="ECO:0007669"/>
    <property type="project" value="InterPro"/>
</dbReference>